<dbReference type="PANTHER" id="PTHR11608">
    <property type="entry name" value="BIFUNCTIONAL PROTEIN PYRR"/>
    <property type="match status" value="1"/>
</dbReference>
<organism evidence="2 3">
    <name type="scientific">Cyclobacterium xiamenense</name>
    <dbReference type="NCBI Taxonomy" id="1297121"/>
    <lineage>
        <taxon>Bacteria</taxon>
        <taxon>Pseudomonadati</taxon>
        <taxon>Bacteroidota</taxon>
        <taxon>Cytophagia</taxon>
        <taxon>Cytophagales</taxon>
        <taxon>Cyclobacteriaceae</taxon>
        <taxon>Cyclobacterium</taxon>
    </lineage>
</organism>
<dbReference type="GO" id="GO:0016757">
    <property type="term" value="F:glycosyltransferase activity"/>
    <property type="evidence" value="ECO:0007669"/>
    <property type="project" value="UniProtKB-KW"/>
</dbReference>
<keyword evidence="2" id="KW-0328">Glycosyltransferase</keyword>
<dbReference type="AlphaFoldDB" id="A0A1H6Y7Q5"/>
<dbReference type="STRING" id="1416801.SAMN05192553_103293"/>
<name>A0A1H6Y7Q5_9BACT</name>
<accession>A0A1H6Y7Q5</accession>
<dbReference type="CDD" id="cd06223">
    <property type="entry name" value="PRTases_typeI"/>
    <property type="match status" value="1"/>
</dbReference>
<proteinExistence type="predicted"/>
<dbReference type="Pfam" id="PF14681">
    <property type="entry name" value="UPRTase"/>
    <property type="match status" value="1"/>
</dbReference>
<reference evidence="3" key="1">
    <citation type="submission" date="2016-10" db="EMBL/GenBank/DDBJ databases">
        <authorList>
            <person name="Varghese N."/>
            <person name="Submissions S."/>
        </authorList>
    </citation>
    <scope>NUCLEOTIDE SEQUENCE [LARGE SCALE GENOMIC DNA]</scope>
    <source>
        <strain evidence="3">IBRC-M 10761</strain>
    </source>
</reference>
<keyword evidence="2" id="KW-0808">Transferase</keyword>
<dbReference type="InterPro" id="IPR050137">
    <property type="entry name" value="PyrR_bifunctional"/>
</dbReference>
<dbReference type="Gene3D" id="3.40.50.2020">
    <property type="match status" value="1"/>
</dbReference>
<feature type="domain" description="Phosphoribosyltransferase" evidence="1">
    <location>
        <begin position="9"/>
        <end position="213"/>
    </location>
</feature>
<dbReference type="NCBIfam" id="NF001097">
    <property type="entry name" value="PRK00129.1"/>
    <property type="match status" value="1"/>
</dbReference>
<dbReference type="Proteomes" id="UP000199403">
    <property type="component" value="Unassembled WGS sequence"/>
</dbReference>
<evidence type="ECO:0000259" key="1">
    <source>
        <dbReference type="Pfam" id="PF14681"/>
    </source>
</evidence>
<sequence length="216" mass="23986">MFILTQKNSIANQFLAELRDVSVQGDRMRFRKNLERLGEIMAYEISKSLPYTPSELSGPFGNVQTEIPAEQPVIVSVLRAAVPFYQGVLNFFDRADSGFIGAYRVENHPNETEISIRLNYLAAPSLENKTVLLVDPMLATGKSFVKSTQHLISHGKPKKIEIVSVIAAPEGVDYIQKNLNIPHRFWTVALDEKLNAQSYIIPGLGDAGDLAFGPKL</sequence>
<evidence type="ECO:0000313" key="2">
    <source>
        <dbReference type="EMBL" id="SEJ33160.1"/>
    </source>
</evidence>
<dbReference type="EMBL" id="FNZH01000003">
    <property type="protein sequence ID" value="SEJ33160.1"/>
    <property type="molecule type" value="Genomic_DNA"/>
</dbReference>
<dbReference type="RefSeq" id="WP_092173606.1">
    <property type="nucleotide sequence ID" value="NZ_FNZH01000003.1"/>
</dbReference>
<gene>
    <name evidence="2" type="ORF">SAMN05192553_103293</name>
</gene>
<keyword evidence="3" id="KW-1185">Reference proteome</keyword>
<dbReference type="InterPro" id="IPR029057">
    <property type="entry name" value="PRTase-like"/>
</dbReference>
<dbReference type="InterPro" id="IPR000836">
    <property type="entry name" value="PRTase_dom"/>
</dbReference>
<protein>
    <submittedName>
        <fullName evidence="2">Uracil phosphoribosyltransferase</fullName>
    </submittedName>
</protein>
<dbReference type="PANTHER" id="PTHR11608:SF0">
    <property type="entry name" value="BIFUNCTIONAL PROTEIN PYRR"/>
    <property type="match status" value="1"/>
</dbReference>
<dbReference type="SUPFAM" id="SSF53271">
    <property type="entry name" value="PRTase-like"/>
    <property type="match status" value="1"/>
</dbReference>
<evidence type="ECO:0000313" key="3">
    <source>
        <dbReference type="Proteomes" id="UP000199403"/>
    </source>
</evidence>
<dbReference type="OrthoDB" id="9781675at2"/>